<keyword evidence="2" id="KW-1185">Reference proteome</keyword>
<dbReference type="Proteomes" id="UP000318667">
    <property type="component" value="Unassembled WGS sequence"/>
</dbReference>
<reference evidence="1 2" key="1">
    <citation type="journal article" date="2015" name="Stand. Genomic Sci.">
        <title>Genomic Encyclopedia of Bacterial and Archaeal Type Strains, Phase III: the genomes of soil and plant-associated and newly described type strains.</title>
        <authorList>
            <person name="Whitman W.B."/>
            <person name="Woyke T."/>
            <person name="Klenk H.P."/>
            <person name="Zhou Y."/>
            <person name="Lilburn T.G."/>
            <person name="Beck B.J."/>
            <person name="De Vos P."/>
            <person name="Vandamme P."/>
            <person name="Eisen J.A."/>
            <person name="Garrity G."/>
            <person name="Hugenholtz P."/>
            <person name="Kyrpides N.C."/>
        </authorList>
    </citation>
    <scope>NUCLEOTIDE SEQUENCE [LARGE SCALE GENOMIC DNA]</scope>
    <source>
        <strain evidence="1 2">CGMCC 1.10115</strain>
    </source>
</reference>
<name>A0A562JDF7_9BACI</name>
<accession>A0A562JDF7</accession>
<evidence type="ECO:0000313" key="2">
    <source>
        <dbReference type="Proteomes" id="UP000318667"/>
    </source>
</evidence>
<evidence type="ECO:0000313" key="1">
    <source>
        <dbReference type="EMBL" id="TWH80994.1"/>
    </source>
</evidence>
<gene>
    <name evidence="1" type="ORF">IQ19_04411</name>
</gene>
<dbReference type="OrthoDB" id="2913383at2"/>
<organism evidence="1 2">
    <name type="scientific">Cytobacillus oceanisediminis</name>
    <dbReference type="NCBI Taxonomy" id="665099"/>
    <lineage>
        <taxon>Bacteria</taxon>
        <taxon>Bacillati</taxon>
        <taxon>Bacillota</taxon>
        <taxon>Bacilli</taxon>
        <taxon>Bacillales</taxon>
        <taxon>Bacillaceae</taxon>
        <taxon>Cytobacillus</taxon>
    </lineage>
</organism>
<dbReference type="GeneID" id="65405505"/>
<protein>
    <submittedName>
        <fullName evidence="1">Uncharacterized protein</fullName>
    </submittedName>
</protein>
<dbReference type="EMBL" id="VLKI01000018">
    <property type="protein sequence ID" value="TWH80994.1"/>
    <property type="molecule type" value="Genomic_DNA"/>
</dbReference>
<dbReference type="RefSeq" id="WP_144544903.1">
    <property type="nucleotide sequence ID" value="NZ_CBCSDC010000020.1"/>
</dbReference>
<sequence>MRDLKFTDVFAVVRIIKKAGISEQARSIFAGINKDTTEKEIGAKFLFSCIENLGEAQAEITEFLASLKEVQVSEIEKLKLEDTMELMTEFMNHKGLKSFLSSVSHLMK</sequence>
<comment type="caution">
    <text evidence="1">The sequence shown here is derived from an EMBL/GenBank/DDBJ whole genome shotgun (WGS) entry which is preliminary data.</text>
</comment>
<proteinExistence type="predicted"/>
<dbReference type="AlphaFoldDB" id="A0A562JDF7"/>